<gene>
    <name evidence="6" type="ORF">BXP70_04760</name>
</gene>
<dbReference type="InterPro" id="IPR044666">
    <property type="entry name" value="Cyclophilin_A-like"/>
</dbReference>
<dbReference type="PROSITE" id="PS00170">
    <property type="entry name" value="CSA_PPIASE_1"/>
    <property type="match status" value="1"/>
</dbReference>
<dbReference type="InterPro" id="IPR002130">
    <property type="entry name" value="Cyclophilin-type_PPIase_dom"/>
</dbReference>
<evidence type="ECO:0000313" key="7">
    <source>
        <dbReference type="Proteomes" id="UP000194873"/>
    </source>
</evidence>
<comment type="similarity">
    <text evidence="1 4">Belongs to the cyclophilin-type PPIase family.</text>
</comment>
<comment type="catalytic activity">
    <reaction evidence="4">
        <text>[protein]-peptidylproline (omega=180) = [protein]-peptidylproline (omega=0)</text>
        <dbReference type="Rhea" id="RHEA:16237"/>
        <dbReference type="Rhea" id="RHEA-COMP:10747"/>
        <dbReference type="Rhea" id="RHEA-COMP:10748"/>
        <dbReference type="ChEBI" id="CHEBI:83833"/>
        <dbReference type="ChEBI" id="CHEBI:83834"/>
        <dbReference type="EC" id="5.2.1.8"/>
    </reaction>
</comment>
<keyword evidence="7" id="KW-1185">Reference proteome</keyword>
<dbReference type="Gene3D" id="2.40.100.10">
    <property type="entry name" value="Cyclophilin-like"/>
    <property type="match status" value="1"/>
</dbReference>
<dbReference type="GO" id="GO:0003755">
    <property type="term" value="F:peptidyl-prolyl cis-trans isomerase activity"/>
    <property type="evidence" value="ECO:0007669"/>
    <property type="project" value="UniProtKB-UniRule"/>
</dbReference>
<comment type="caution">
    <text evidence="6">The sequence shown here is derived from an EMBL/GenBank/DDBJ whole genome shotgun (WGS) entry which is preliminary data.</text>
</comment>
<dbReference type="InterPro" id="IPR029000">
    <property type="entry name" value="Cyclophilin-like_dom_sf"/>
</dbReference>
<protein>
    <recommendedName>
        <fullName evidence="4">Peptidyl-prolyl cis-trans isomerase</fullName>
        <shortName evidence="4">PPIase</shortName>
        <ecNumber evidence="4">5.2.1.8</ecNumber>
    </recommendedName>
</protein>
<dbReference type="Proteomes" id="UP000194873">
    <property type="component" value="Unassembled WGS sequence"/>
</dbReference>
<dbReference type="PANTHER" id="PTHR45625">
    <property type="entry name" value="PEPTIDYL-PROLYL CIS-TRANS ISOMERASE-RELATED"/>
    <property type="match status" value="1"/>
</dbReference>
<evidence type="ECO:0000256" key="3">
    <source>
        <dbReference type="ARBA" id="ARBA00023235"/>
    </source>
</evidence>
<comment type="function">
    <text evidence="4">PPIases accelerate the folding of proteins. It catalyzes the cis-trans isomerization of proline imidic peptide bonds in oligopeptides.</text>
</comment>
<evidence type="ECO:0000313" key="6">
    <source>
        <dbReference type="EMBL" id="OUJ75331.1"/>
    </source>
</evidence>
<dbReference type="InterPro" id="IPR020892">
    <property type="entry name" value="Cyclophilin-type_PPIase_CS"/>
</dbReference>
<dbReference type="AlphaFoldDB" id="A0A243WHL2"/>
<evidence type="ECO:0000256" key="1">
    <source>
        <dbReference type="ARBA" id="ARBA00007365"/>
    </source>
</evidence>
<dbReference type="CDD" id="cd00317">
    <property type="entry name" value="cyclophilin"/>
    <property type="match status" value="1"/>
</dbReference>
<dbReference type="PRINTS" id="PR00153">
    <property type="entry name" value="CSAPPISMRASE"/>
</dbReference>
<sequence>MKSSIRISVLLWAVLWLLAFSGQAAKKPKKSKKDEVVTINTSLGDIRLILFDQTPNHKANFLKLAKSGFYNGTTFHRIIQNFMIQGGDPNTKDADPGNDGMGPANEKTIPAEIRPDLYHKYGAVAAARQGDFVNPTKASSGSQFYIVENHSGTPHLDGAYTVFGQVINGLDVVDKIAAQPKNMMDRPQTDIKMTMKVEKLKKKKITALYGYKYE</sequence>
<dbReference type="EC" id="5.2.1.8" evidence="4"/>
<dbReference type="RefSeq" id="WP_086592875.1">
    <property type="nucleotide sequence ID" value="NZ_MTSE01000002.1"/>
</dbReference>
<dbReference type="SUPFAM" id="SSF50891">
    <property type="entry name" value="Cyclophilin-like"/>
    <property type="match status" value="1"/>
</dbReference>
<accession>A0A243WHL2</accession>
<dbReference type="Pfam" id="PF00160">
    <property type="entry name" value="Pro_isomerase"/>
    <property type="match status" value="1"/>
</dbReference>
<dbReference type="PROSITE" id="PS50072">
    <property type="entry name" value="CSA_PPIASE_2"/>
    <property type="match status" value="1"/>
</dbReference>
<feature type="domain" description="PPIase cyclophilin-type" evidence="5">
    <location>
        <begin position="35"/>
        <end position="194"/>
    </location>
</feature>
<evidence type="ECO:0000259" key="5">
    <source>
        <dbReference type="PROSITE" id="PS50072"/>
    </source>
</evidence>
<dbReference type="PANTHER" id="PTHR45625:SF4">
    <property type="entry name" value="PEPTIDYLPROLYL ISOMERASE DOMAIN AND WD REPEAT-CONTAINING PROTEIN 1"/>
    <property type="match status" value="1"/>
</dbReference>
<dbReference type="OrthoDB" id="9807797at2"/>
<evidence type="ECO:0000256" key="2">
    <source>
        <dbReference type="ARBA" id="ARBA00023110"/>
    </source>
</evidence>
<dbReference type="EMBL" id="MTSE01000002">
    <property type="protein sequence ID" value="OUJ75331.1"/>
    <property type="molecule type" value="Genomic_DNA"/>
</dbReference>
<evidence type="ECO:0000256" key="4">
    <source>
        <dbReference type="RuleBase" id="RU363019"/>
    </source>
</evidence>
<keyword evidence="3 4" id="KW-0413">Isomerase</keyword>
<dbReference type="GO" id="GO:0006457">
    <property type="term" value="P:protein folding"/>
    <property type="evidence" value="ECO:0007669"/>
    <property type="project" value="InterPro"/>
</dbReference>
<keyword evidence="2 4" id="KW-0697">Rotamase</keyword>
<reference evidence="6 7" key="1">
    <citation type="submission" date="2017-01" db="EMBL/GenBank/DDBJ databases">
        <title>A new Hymenobacter.</title>
        <authorList>
            <person name="Liang Y."/>
            <person name="Feng F."/>
        </authorList>
    </citation>
    <scope>NUCLEOTIDE SEQUENCE [LARGE SCALE GENOMIC DNA]</scope>
    <source>
        <strain evidence="6">MIMBbqt21</strain>
    </source>
</reference>
<name>A0A243WHL2_9BACT</name>
<organism evidence="6 7">
    <name type="scientific">Hymenobacter crusticola</name>
    <dbReference type="NCBI Taxonomy" id="1770526"/>
    <lineage>
        <taxon>Bacteria</taxon>
        <taxon>Pseudomonadati</taxon>
        <taxon>Bacteroidota</taxon>
        <taxon>Cytophagia</taxon>
        <taxon>Cytophagales</taxon>
        <taxon>Hymenobacteraceae</taxon>
        <taxon>Hymenobacter</taxon>
    </lineage>
</organism>
<proteinExistence type="inferred from homology"/>